<dbReference type="SUPFAM" id="SSF64076">
    <property type="entry name" value="MTH938-like"/>
    <property type="match status" value="1"/>
</dbReference>
<dbReference type="PANTHER" id="PTHR21192">
    <property type="entry name" value="NUCLEAR PROTEIN E3-3"/>
    <property type="match status" value="1"/>
</dbReference>
<evidence type="ECO:0000256" key="1">
    <source>
        <dbReference type="ARBA" id="ARBA00004173"/>
    </source>
</evidence>
<feature type="region of interest" description="Disordered" evidence="5">
    <location>
        <begin position="38"/>
        <end position="95"/>
    </location>
</feature>
<dbReference type="AlphaFoldDB" id="A0A1B7P8D0"/>
<dbReference type="InterPro" id="IPR036748">
    <property type="entry name" value="MTH938-like_sf"/>
</dbReference>
<dbReference type="STRING" id="1658172.A0A1B7P8D0"/>
<evidence type="ECO:0000313" key="6">
    <source>
        <dbReference type="EMBL" id="OAX85284.1"/>
    </source>
</evidence>
<dbReference type="InterPro" id="IPR007523">
    <property type="entry name" value="NDUFAF3/AAMDC"/>
</dbReference>
<keyword evidence="3" id="KW-0496">Mitochondrion</keyword>
<dbReference type="EMBL" id="LGUA01000017">
    <property type="protein sequence ID" value="OAX85284.1"/>
    <property type="molecule type" value="Genomic_DNA"/>
</dbReference>
<name>A0A1B7P8D0_9EURO</name>
<sequence>MRPQTIAAWFQRPLRCPTTLRTTITTSTAVYRHSLPRGTVPQSIANSNIPNQSCRPSFRNFSTSSSSPNNYKNQPHTSNDSSHNPNRSHARDTDADETAGLDADMASESTLSALNVLADVAGPSTAIDACLSDGFQLDNGVKITGGDGCLLVDGEVFRWRPWEGCKSYGEASGKSGMRAMINEKGQWEVSEEVWGVLKLVWPKPDLLILGLGASVYPISPETRRQINALGIRIEVQDTRNAAAQFNLLATERGVQEVAAALIPLGWKGR</sequence>
<evidence type="ECO:0000313" key="7">
    <source>
        <dbReference type="Proteomes" id="UP000091918"/>
    </source>
</evidence>
<evidence type="ECO:0000256" key="4">
    <source>
        <dbReference type="ARBA" id="ARBA00049984"/>
    </source>
</evidence>
<dbReference type="CDD" id="cd05125">
    <property type="entry name" value="Mth938_2P1-like"/>
    <property type="match status" value="1"/>
</dbReference>
<accession>A0A1B7P8D0</accession>
<dbReference type="FunFam" id="3.40.1230.10:FF:000005">
    <property type="entry name" value="NADH dehydrogenase [ubiquinone]alpha subcomplex assembly factor"/>
    <property type="match status" value="1"/>
</dbReference>
<dbReference type="GO" id="GO:0032981">
    <property type="term" value="P:mitochondrial respiratory chain complex I assembly"/>
    <property type="evidence" value="ECO:0007669"/>
    <property type="project" value="InterPro"/>
</dbReference>
<feature type="compositionally biased region" description="Low complexity" evidence="5">
    <location>
        <begin position="55"/>
        <end position="69"/>
    </location>
</feature>
<reference evidence="6 7" key="1">
    <citation type="submission" date="2015-07" db="EMBL/GenBank/DDBJ databases">
        <title>Emmonsia species relationships and genome sequence.</title>
        <authorList>
            <person name="Cuomo C.A."/>
            <person name="Schwartz I.S."/>
            <person name="Kenyon C."/>
            <person name="de Hoog G.S."/>
            <person name="Govender N.P."/>
            <person name="Botha A."/>
            <person name="Moreno L."/>
            <person name="de Vries M."/>
            <person name="Munoz J.F."/>
            <person name="Stielow J.B."/>
        </authorList>
    </citation>
    <scope>NUCLEOTIDE SEQUENCE [LARGE SCALE GENOMIC DNA]</scope>
    <source>
        <strain evidence="6 7">CBS 136260</strain>
    </source>
</reference>
<evidence type="ECO:0000256" key="3">
    <source>
        <dbReference type="ARBA" id="ARBA00023128"/>
    </source>
</evidence>
<protein>
    <recommendedName>
        <fullName evidence="2">NADH dehydrogenase [ubiquinone] 1 alpha subcomplex assembly factor 3</fullName>
    </recommendedName>
</protein>
<dbReference type="InterPro" id="IPR034095">
    <property type="entry name" value="NDUF3"/>
</dbReference>
<feature type="compositionally biased region" description="Polar residues" evidence="5">
    <location>
        <begin position="40"/>
        <end position="54"/>
    </location>
</feature>
<dbReference type="GO" id="GO:0005743">
    <property type="term" value="C:mitochondrial inner membrane"/>
    <property type="evidence" value="ECO:0007669"/>
    <property type="project" value="TreeGrafter"/>
</dbReference>
<gene>
    <name evidence="6" type="ORF">ACJ72_00346</name>
</gene>
<comment type="caution">
    <text evidence="6">The sequence shown here is derived from an EMBL/GenBank/DDBJ whole genome shotgun (WGS) entry which is preliminary data.</text>
</comment>
<evidence type="ECO:0000256" key="5">
    <source>
        <dbReference type="SAM" id="MobiDB-lite"/>
    </source>
</evidence>
<dbReference type="OrthoDB" id="20681at2759"/>
<dbReference type="Gene3D" id="3.40.1230.10">
    <property type="entry name" value="MTH938-like"/>
    <property type="match status" value="1"/>
</dbReference>
<proteinExistence type="inferred from homology"/>
<organism evidence="6 7">
    <name type="scientific">Emergomyces africanus</name>
    <dbReference type="NCBI Taxonomy" id="1955775"/>
    <lineage>
        <taxon>Eukaryota</taxon>
        <taxon>Fungi</taxon>
        <taxon>Dikarya</taxon>
        <taxon>Ascomycota</taxon>
        <taxon>Pezizomycotina</taxon>
        <taxon>Eurotiomycetes</taxon>
        <taxon>Eurotiomycetidae</taxon>
        <taxon>Onygenales</taxon>
        <taxon>Ajellomycetaceae</taxon>
        <taxon>Emergomyces</taxon>
    </lineage>
</organism>
<dbReference type="Pfam" id="PF04430">
    <property type="entry name" value="DUF498"/>
    <property type="match status" value="1"/>
</dbReference>
<comment type="subcellular location">
    <subcellularLocation>
        <location evidence="1">Mitochondrion</location>
    </subcellularLocation>
</comment>
<dbReference type="PANTHER" id="PTHR21192:SF2">
    <property type="entry name" value="NADH DEHYDROGENASE [UBIQUINONE] 1 ALPHA SUBCOMPLEX ASSEMBLY FACTOR 3"/>
    <property type="match status" value="1"/>
</dbReference>
<dbReference type="Proteomes" id="UP000091918">
    <property type="component" value="Unassembled WGS sequence"/>
</dbReference>
<comment type="similarity">
    <text evidence="4">Belongs to the NDUFAF3 family.</text>
</comment>
<evidence type="ECO:0000256" key="2">
    <source>
        <dbReference type="ARBA" id="ARBA00021776"/>
    </source>
</evidence>
<feature type="compositionally biased region" description="Polar residues" evidence="5">
    <location>
        <begin position="70"/>
        <end position="87"/>
    </location>
</feature>
<keyword evidence="7" id="KW-1185">Reference proteome</keyword>